<evidence type="ECO:0000313" key="3">
    <source>
        <dbReference type="Proteomes" id="UP000299102"/>
    </source>
</evidence>
<feature type="compositionally biased region" description="Basic residues" evidence="1">
    <location>
        <begin position="1"/>
        <end position="18"/>
    </location>
</feature>
<feature type="region of interest" description="Disordered" evidence="1">
    <location>
        <begin position="1"/>
        <end position="33"/>
    </location>
</feature>
<dbReference type="Proteomes" id="UP000299102">
    <property type="component" value="Unassembled WGS sequence"/>
</dbReference>
<organism evidence="2 3">
    <name type="scientific">Eumeta variegata</name>
    <name type="common">Bagworm moth</name>
    <name type="synonym">Eumeta japonica</name>
    <dbReference type="NCBI Taxonomy" id="151549"/>
    <lineage>
        <taxon>Eukaryota</taxon>
        <taxon>Metazoa</taxon>
        <taxon>Ecdysozoa</taxon>
        <taxon>Arthropoda</taxon>
        <taxon>Hexapoda</taxon>
        <taxon>Insecta</taxon>
        <taxon>Pterygota</taxon>
        <taxon>Neoptera</taxon>
        <taxon>Endopterygota</taxon>
        <taxon>Lepidoptera</taxon>
        <taxon>Glossata</taxon>
        <taxon>Ditrysia</taxon>
        <taxon>Tineoidea</taxon>
        <taxon>Psychidae</taxon>
        <taxon>Oiketicinae</taxon>
        <taxon>Eumeta</taxon>
    </lineage>
</organism>
<evidence type="ECO:0000313" key="2">
    <source>
        <dbReference type="EMBL" id="GBP27186.1"/>
    </source>
</evidence>
<comment type="caution">
    <text evidence="2">The sequence shown here is derived from an EMBL/GenBank/DDBJ whole genome shotgun (WGS) entry which is preliminary data.</text>
</comment>
<dbReference type="AlphaFoldDB" id="A0A4C1UMH3"/>
<gene>
    <name evidence="2" type="ORF">EVAR_15959_1</name>
</gene>
<evidence type="ECO:0000256" key="1">
    <source>
        <dbReference type="SAM" id="MobiDB-lite"/>
    </source>
</evidence>
<reference evidence="2 3" key="1">
    <citation type="journal article" date="2019" name="Commun. Biol.">
        <title>The bagworm genome reveals a unique fibroin gene that provides high tensile strength.</title>
        <authorList>
            <person name="Kono N."/>
            <person name="Nakamura H."/>
            <person name="Ohtoshi R."/>
            <person name="Tomita M."/>
            <person name="Numata K."/>
            <person name="Arakawa K."/>
        </authorList>
    </citation>
    <scope>NUCLEOTIDE SEQUENCE [LARGE SCALE GENOMIC DNA]</scope>
</reference>
<name>A0A4C1UMH3_EUMVA</name>
<accession>A0A4C1UMH3</accession>
<sequence length="279" mass="31803">MRSLRTRSRGRRLVRRKAQSITPRPRCRVERSRYRGAPASAPVRHIQFDTTVITFFMFFVTHSPDFANKMIPHFRKEKRYRDYNRSGACDNAQSYIAGGTAEKGIFFKNPPIEMYNKNVKGGPDKTSNRLCPATDGLTCDVSRRSVTAQKSYLKRNHAESGEGLCFAPPDRKLKESEPKIIVCTHYPQASDTHATEHARAETARWPPVRLAAATGDKWRYSDAPVGVSDCAMFLANHRLSSILYFRANYCERQWGARRCRATLLGSLLRCSEADLGFYR</sequence>
<dbReference type="EMBL" id="BGZK01000190">
    <property type="protein sequence ID" value="GBP27186.1"/>
    <property type="molecule type" value="Genomic_DNA"/>
</dbReference>
<keyword evidence="3" id="KW-1185">Reference proteome</keyword>
<proteinExistence type="predicted"/>
<protein>
    <submittedName>
        <fullName evidence="2">Uncharacterized protein</fullName>
    </submittedName>
</protein>